<keyword evidence="3" id="KW-1185">Reference proteome</keyword>
<dbReference type="InterPro" id="IPR052929">
    <property type="entry name" value="RNase_H-like_EbsB-rel"/>
</dbReference>
<comment type="caution">
    <text evidence="2">The sequence shown here is derived from an EMBL/GenBank/DDBJ whole genome shotgun (WGS) entry which is preliminary data.</text>
</comment>
<dbReference type="CDD" id="cd06222">
    <property type="entry name" value="RNase_H_like"/>
    <property type="match status" value="1"/>
</dbReference>
<dbReference type="InterPro" id="IPR002156">
    <property type="entry name" value="RNaseH_domain"/>
</dbReference>
<dbReference type="GO" id="GO:0003676">
    <property type="term" value="F:nucleic acid binding"/>
    <property type="evidence" value="ECO:0007669"/>
    <property type="project" value="InterPro"/>
</dbReference>
<dbReference type="InterPro" id="IPR044730">
    <property type="entry name" value="RNase_H-like_dom_plant"/>
</dbReference>
<dbReference type="Proteomes" id="UP000655225">
    <property type="component" value="Unassembled WGS sequence"/>
</dbReference>
<dbReference type="InterPro" id="IPR036691">
    <property type="entry name" value="Endo/exonu/phosph_ase_sf"/>
</dbReference>
<dbReference type="PANTHER" id="PTHR47074:SF11">
    <property type="entry name" value="REVERSE TRANSCRIPTASE-LIKE PROTEIN"/>
    <property type="match status" value="1"/>
</dbReference>
<dbReference type="OrthoDB" id="1000037at2759"/>
<dbReference type="EMBL" id="JABCRI010000012">
    <property type="protein sequence ID" value="KAF8396840.1"/>
    <property type="molecule type" value="Genomic_DNA"/>
</dbReference>
<protein>
    <recommendedName>
        <fullName evidence="1">RNase H type-1 domain-containing protein</fullName>
    </recommendedName>
</protein>
<evidence type="ECO:0000313" key="3">
    <source>
        <dbReference type="Proteomes" id="UP000655225"/>
    </source>
</evidence>
<evidence type="ECO:0000313" key="2">
    <source>
        <dbReference type="EMBL" id="KAF8396840.1"/>
    </source>
</evidence>
<evidence type="ECO:0000259" key="1">
    <source>
        <dbReference type="Pfam" id="PF13456"/>
    </source>
</evidence>
<proteinExistence type="predicted"/>
<sequence length="358" mass="39505">MVQLQRKLGFSHQFLVPTVGYSGGLRVFWNDICQCDISSASPNVIEAQICLDMARGFWHLSMVYGSPQSHRRPPFWNFLHSRHSRTGPHLCFGDFNVILHPYENVGGDLPRGLGGAAAVGCDSDGQVLDFRVQVYECVPPIMAEAKAICLGINLALDCHWNNIIVESDSLSLILALTSSGGIFSVRGVYSDGGYEGFPSWFSEGVFLLCPSFVKWACTLAGFIFSFSVSAIYCEANAMVEEYVSVANLGGISDLQVLQVREEMSRERSRYLEAMVSISSSSLTIFGILRNLRWGLSAIYCDVNAMVEEYQQAVSVANFGGIRDVQVLYPRLGLKSSPQVYESLEHRLVVAEASKTHIL</sequence>
<dbReference type="PANTHER" id="PTHR47074">
    <property type="entry name" value="BNAC02G40300D PROTEIN"/>
    <property type="match status" value="1"/>
</dbReference>
<dbReference type="Pfam" id="PF13456">
    <property type="entry name" value="RVT_3"/>
    <property type="match status" value="1"/>
</dbReference>
<feature type="domain" description="RNase H type-1" evidence="1">
    <location>
        <begin position="111"/>
        <end position="178"/>
    </location>
</feature>
<dbReference type="GO" id="GO:0004523">
    <property type="term" value="F:RNA-DNA hybrid ribonuclease activity"/>
    <property type="evidence" value="ECO:0007669"/>
    <property type="project" value="InterPro"/>
</dbReference>
<gene>
    <name evidence="2" type="ORF">HHK36_018475</name>
</gene>
<dbReference type="AlphaFoldDB" id="A0A834Z092"/>
<accession>A0A834Z092</accession>
<reference evidence="2 3" key="1">
    <citation type="submission" date="2020-04" db="EMBL/GenBank/DDBJ databases">
        <title>Plant Genome Project.</title>
        <authorList>
            <person name="Zhang R.-G."/>
        </authorList>
    </citation>
    <scope>NUCLEOTIDE SEQUENCE [LARGE SCALE GENOMIC DNA]</scope>
    <source>
        <strain evidence="2">YNK0</strain>
        <tissue evidence="2">Leaf</tissue>
    </source>
</reference>
<dbReference type="SUPFAM" id="SSF56219">
    <property type="entry name" value="DNase I-like"/>
    <property type="match status" value="1"/>
</dbReference>
<name>A0A834Z092_TETSI</name>
<organism evidence="2 3">
    <name type="scientific">Tetracentron sinense</name>
    <name type="common">Spur-leaf</name>
    <dbReference type="NCBI Taxonomy" id="13715"/>
    <lineage>
        <taxon>Eukaryota</taxon>
        <taxon>Viridiplantae</taxon>
        <taxon>Streptophyta</taxon>
        <taxon>Embryophyta</taxon>
        <taxon>Tracheophyta</taxon>
        <taxon>Spermatophyta</taxon>
        <taxon>Magnoliopsida</taxon>
        <taxon>Trochodendrales</taxon>
        <taxon>Trochodendraceae</taxon>
        <taxon>Tetracentron</taxon>
    </lineage>
</organism>